<sequence>MSALMALLGLFAIYFIAHSYGSSTPVKNKDRRPPDKATHKESIRDKQRLEQVRKETREFLNKQPSIHTRTSAGISSVSNKGYRLAEYQRREQERKLDEQRREERRREYYNSDFNNPSMFFVSPNTGITSSSSECKSSSSSHHHHDNSSNHNHHHDHSPSSSSDSICSFD</sequence>
<feature type="compositionally biased region" description="Polar residues" evidence="1">
    <location>
        <begin position="111"/>
        <end position="128"/>
    </location>
</feature>
<protein>
    <submittedName>
        <fullName evidence="2">Uncharacterized protein</fullName>
    </submittedName>
</protein>
<gene>
    <name evidence="2" type="ORF">SALINJAH_249</name>
</gene>
<feature type="compositionally biased region" description="Low complexity" evidence="1">
    <location>
        <begin position="158"/>
        <end position="169"/>
    </location>
</feature>
<accession>A0A173GC72</accession>
<dbReference type="KEGG" id="vg:29060056"/>
<organism evidence="2 3">
    <name type="scientific">Bacillus phage SalinJah</name>
    <dbReference type="NCBI Taxonomy" id="1837830"/>
    <lineage>
        <taxon>Viruses</taxon>
        <taxon>Duplodnaviria</taxon>
        <taxon>Heunggongvirae</taxon>
        <taxon>Uroviricota</taxon>
        <taxon>Caudoviricetes</taxon>
        <taxon>Herelleviridae</taxon>
        <taxon>Bastillevirinae</taxon>
        <taxon>Wphvirus</taxon>
        <taxon>Wphvirus BPS13</taxon>
    </lineage>
</organism>
<reference evidence="3" key="1">
    <citation type="submission" date="2016-04" db="EMBL/GenBank/DDBJ databases">
        <authorList>
            <person name="Adebesin M.O."/>
            <person name="Ahama K."/>
            <person name="Alekasir E.M."/>
            <person name="Ali S."/>
            <person name="Aligholizadeh E."/>
            <person name="Allison J.M."/>
            <person name="Alzaher A."/>
            <person name="Andaya C.D."/>
            <person name="Asfaw S."/>
            <person name="Bansal N."/>
            <person name="Beauchard M.A."/>
            <person name="Betancourt K.A."/>
            <person name="Bhatia B."/>
            <person name="Boretti N.A."/>
            <person name="Brondi J.N."/>
            <person name="Byrd C.E."/>
            <person name="Cao A."/>
            <person name="Cardosa E.A."/>
            <person name="Carter A."/>
            <person name="Chen S."/>
            <person name="Chen Y."/>
            <person name="Clara V.K."/>
            <person name="Cobuzzi M."/>
            <person name="Conn O.L."/>
            <person name="Crosby I.A."/>
            <person name="Daly S.B."/>
            <person name="Depaz I.X."/>
            <person name="Dhaurali S."/>
            <person name="Dowdy K.M."/>
            <person name="Edokobi N.B."/>
            <person name="Ekanayake A.B."/>
            <person name="Ekekwe S.O."/>
            <person name="Emond M.A."/>
            <person name="Endres L."/>
            <person name="Eng S."/>
            <person name="Felkoski S.A."/>
            <person name="Gant C.D."/>
            <person name="Gaskin B."/>
            <person name="Gondal S."/>
            <person name="Gutmann J."/>
            <person name="Ha T.-A."/>
            <person name="Habteyes H."/>
            <person name="Hariri O."/>
            <person name="Healey R.M."/>
            <person name="Heins J.L."/>
            <person name="Henderson A.L."/>
            <person name="Hernandez F.M."/>
            <person name="Hoang P.T."/>
            <person name="Hope K.T."/>
            <person name="Husna A."/>
            <person name="Hussain A."/>
            <person name="Imani O."/>
            <person name="Jackson N.L."/>
            <person name="Jacob V.M."/>
            <person name="Kang C."/>
            <person name="Kantov R.M."/>
            <person name="Kavuru S."/>
            <person name="Kerr M.S."/>
            <person name="Khan O.A."/>
            <person name="Khan T.M."/>
            <person name="King T."/>
            <person name="Kulkarni R."/>
            <person name="Li A."/>
            <person name="Maczka C."/>
            <person name="Maisonet E."/>
            <person name="Majethia P.M."/>
            <person name="Malik D.A."/>
            <person name="Mariam A."/>
            <person name="Marquess E.B."/>
            <person name="Mattison J."/>
            <person name="Mcdonald N."/>
            <person name="Mehr S."/>
            <person name="Mengers S.R."/>
            <person name="Michaels D.P."/>
            <person name="Mondal S."/>
            <person name="Monney D.B."/>
            <person name="Nakhleh S.I."/>
            <person name="Ndubuizu N.C."/>
            <person name="Nguyen A.H."/>
            <person name="Nguyen K.M."/>
            <person name="Nguyen M.T."/>
            <person name="Nicholas M.L."/>
            <person name="Nimalan J.P."/>
            <person name="O'Connell R.A."/>
            <person name="Odoi E."/>
            <person name="Ojo L."/>
            <person name="Okoye A.E."/>
            <person name="Olateru-Olagbegi O."/>
            <person name="Osei K.V."/>
            <person name="Osei-Tutu A."/>
            <person name="Palilla A.M."/>
            <person name="Pancholi S."/>
            <person name="Park J.H."/>
            <person name="Patel K."/>
            <person name="Patel P."/>
            <person name="Pennington E."/>
            <person name="Peterson R.E."/>
            <person name="Pon J."/>
            <person name="Pourkarim H."/>
            <person name="Reed M.L."/>
            <person name="Rottman V."/>
            <person name="Salazar J."/>
            <person name="Samet S."/>
            <person name="Sendze O."/>
            <person name="Stelmack M.A."/>
            <person name="Stinnett R."/>
            <person name="Tchouaga A.L."/>
            <person name="Thompson E.M."/>
            <person name="Tran N.G."/>
            <person name="Truong T."/>
            <person name="Udo J.A."/>
            <person name="Verona L.T."/>
            <person name="Vu T.-Q."/>
            <person name="Wade J."/>
            <person name="Wang N.Q."/>
            <person name="Waters Z.M."/>
            <person name="Wellman R.J."/>
            <person name="Woldegabreal S."/>
            <person name="Yee A.C."/>
            <person name="Yirefu M."/>
            <person name="Zahangir S."/>
            <person name="Zhai Y."/>
            <person name="Devine C.L."/>
            <person name="Liao K."/>
            <person name="Prasad P.K."/>
            <person name="Ruthenberg K.J."/>
            <person name="Shonk J.A."/>
            <person name="Way M."/>
            <person name="Yousufi H.K."/>
            <person name="Cao L."/>
            <person name="Fox J."/>
            <person name="Hobbs E."/>
            <person name="Kilic S."/>
            <person name="Nunn R."/>
            <person name="Patel R."/>
            <person name="Rubenstein M."/>
            <person name="Cresawn S.G."/>
            <person name="Russell D.A."/>
            <person name="Pope W.H."/>
            <person name="Jacobs-Sera D."/>
            <person name="Hendrix R.W."/>
            <person name="Hatfull G.F."/>
            <person name="Erill I."/>
            <person name="Caruso S.M."/>
        </authorList>
    </citation>
    <scope>NUCLEOTIDE SEQUENCE [LARGE SCALE GENOMIC DNA]</scope>
</reference>
<evidence type="ECO:0000313" key="2">
    <source>
        <dbReference type="EMBL" id="ANH50805.1"/>
    </source>
</evidence>
<feature type="compositionally biased region" description="Basic residues" evidence="1">
    <location>
        <begin position="140"/>
        <end position="155"/>
    </location>
</feature>
<feature type="compositionally biased region" description="Low complexity" evidence="1">
    <location>
        <begin position="129"/>
        <end position="139"/>
    </location>
</feature>
<dbReference type="RefSeq" id="YP_009282203.1">
    <property type="nucleotide sequence ID" value="NC_031034.1"/>
</dbReference>
<dbReference type="EMBL" id="KX011169">
    <property type="protein sequence ID" value="ANH50805.1"/>
    <property type="molecule type" value="Genomic_DNA"/>
</dbReference>
<dbReference type="Proteomes" id="UP000203219">
    <property type="component" value="Segment"/>
</dbReference>
<evidence type="ECO:0000313" key="3">
    <source>
        <dbReference type="Proteomes" id="UP000203219"/>
    </source>
</evidence>
<feature type="region of interest" description="Disordered" evidence="1">
    <location>
        <begin position="23"/>
        <end position="169"/>
    </location>
</feature>
<name>A0A173GC72_9CAUD</name>
<evidence type="ECO:0000256" key="1">
    <source>
        <dbReference type="SAM" id="MobiDB-lite"/>
    </source>
</evidence>
<dbReference type="GeneID" id="29060056"/>
<proteinExistence type="predicted"/>
<feature type="compositionally biased region" description="Basic and acidic residues" evidence="1">
    <location>
        <begin position="86"/>
        <end position="109"/>
    </location>
</feature>
<feature type="compositionally biased region" description="Basic and acidic residues" evidence="1">
    <location>
        <begin position="27"/>
        <end position="60"/>
    </location>
</feature>
<feature type="compositionally biased region" description="Polar residues" evidence="1">
    <location>
        <begin position="62"/>
        <end position="79"/>
    </location>
</feature>